<dbReference type="HOGENOM" id="CLU_011263_15_5_9"/>
<sequence>MSLWSNVLIQRKVDPDILMHMMRTDSMEQTVSVIIFAKDLANKVTEEAIYKANGRIKYKLPLIKAYAVELSYKHIKDLALLKDVIYISNDANVKCFLDIARPEVKAPQCHRAGYTGSGVTIAILDTGIYPHPDLIQPKNRIIGFKDLINGINRPYDDNGHGTHVAGDAASNGISSNGKYKGIAPGSNLVGVKVLDENGTGNVSDIVAGMQWATDNKDKYGIRVMSMSLGSNKVFAGIDPMMVAVKAVWDSGIVVVAAAGNSGPKDNTIASPGISPVIITVGAADDKGTPTIDDDIVAPFSSRGTFRRCRRVDKPDIVAPGVNITSLAADIDYCPDNIASNEHRSNDAATVGTHKKSMKVSSAKYKTMSGTSFATPIVSGAISLLLQKSPSLTPDEVKKIVLSSGNPLKGQPRNAQGNGIIDIEKMLAQVAP</sequence>
<evidence type="ECO:0000313" key="9">
    <source>
        <dbReference type="EMBL" id="AEE97040.1"/>
    </source>
</evidence>
<reference evidence="10" key="1">
    <citation type="submission" date="2010-11" db="EMBL/GenBank/DDBJ databases">
        <title>The complete genome of Mahella australiensis DSM 15567.</title>
        <authorList>
            <consortium name="US DOE Joint Genome Institute (JGI-PGF)"/>
            <person name="Lucas S."/>
            <person name="Copeland A."/>
            <person name="Lapidus A."/>
            <person name="Bruce D."/>
            <person name="Goodwin L."/>
            <person name="Pitluck S."/>
            <person name="Kyrpides N."/>
            <person name="Mavromatis K."/>
            <person name="Pagani I."/>
            <person name="Ivanova N."/>
            <person name="Teshima H."/>
            <person name="Brettin T."/>
            <person name="Detter J.C."/>
            <person name="Han C."/>
            <person name="Tapia R."/>
            <person name="Land M."/>
            <person name="Hauser L."/>
            <person name="Markowitz V."/>
            <person name="Cheng J.-F."/>
            <person name="Hugenholtz P."/>
            <person name="Woyke T."/>
            <person name="Wu D."/>
            <person name="Spring S."/>
            <person name="Pukall R."/>
            <person name="Steenblock K."/>
            <person name="Schneider S."/>
            <person name="Klenk H.-P."/>
            <person name="Eisen J.A."/>
        </authorList>
    </citation>
    <scope>NUCLEOTIDE SEQUENCE [LARGE SCALE GENOMIC DNA]</scope>
    <source>
        <strain evidence="10">DSM 15567 / CIP 107919 / 50-1 BON</strain>
    </source>
</reference>
<keyword evidence="3 6" id="KW-0378">Hydrolase</keyword>
<dbReference type="AlphaFoldDB" id="F4A1C1"/>
<evidence type="ECO:0000256" key="1">
    <source>
        <dbReference type="ARBA" id="ARBA00011073"/>
    </source>
</evidence>
<dbReference type="PROSITE" id="PS00137">
    <property type="entry name" value="SUBTILASE_HIS"/>
    <property type="match status" value="1"/>
</dbReference>
<dbReference type="RefSeq" id="WP_013781468.1">
    <property type="nucleotide sequence ID" value="NC_015520.1"/>
</dbReference>
<comment type="similarity">
    <text evidence="1 6 7">Belongs to the peptidase S8 family.</text>
</comment>
<organism evidence="9 10">
    <name type="scientific">Mahella australiensis (strain DSM 15567 / CIP 107919 / 50-1 BON)</name>
    <dbReference type="NCBI Taxonomy" id="697281"/>
    <lineage>
        <taxon>Bacteria</taxon>
        <taxon>Bacillati</taxon>
        <taxon>Bacillota</taxon>
        <taxon>Clostridia</taxon>
        <taxon>Thermoanaerobacterales</taxon>
        <taxon>Thermoanaerobacterales Family IV. Incertae Sedis</taxon>
        <taxon>Mahella</taxon>
    </lineage>
</organism>
<dbReference type="PROSITE" id="PS51892">
    <property type="entry name" value="SUBTILASE"/>
    <property type="match status" value="1"/>
</dbReference>
<dbReference type="PANTHER" id="PTHR43806">
    <property type="entry name" value="PEPTIDASE S8"/>
    <property type="match status" value="1"/>
</dbReference>
<dbReference type="Gene3D" id="3.30.70.80">
    <property type="entry name" value="Peptidase S8 propeptide/proteinase inhibitor I9"/>
    <property type="match status" value="1"/>
</dbReference>
<dbReference type="PROSITE" id="PS00138">
    <property type="entry name" value="SUBTILASE_SER"/>
    <property type="match status" value="1"/>
</dbReference>
<dbReference type="GO" id="GO:0004252">
    <property type="term" value="F:serine-type endopeptidase activity"/>
    <property type="evidence" value="ECO:0007669"/>
    <property type="project" value="UniProtKB-UniRule"/>
</dbReference>
<evidence type="ECO:0000256" key="4">
    <source>
        <dbReference type="ARBA" id="ARBA00022825"/>
    </source>
</evidence>
<dbReference type="InterPro" id="IPR050131">
    <property type="entry name" value="Peptidase_S8_subtilisin-like"/>
</dbReference>
<feature type="active site" description="Charge relay system" evidence="5 6">
    <location>
        <position position="160"/>
    </location>
</feature>
<evidence type="ECO:0000256" key="6">
    <source>
        <dbReference type="PROSITE-ProRule" id="PRU01240"/>
    </source>
</evidence>
<dbReference type="InterPro" id="IPR023828">
    <property type="entry name" value="Peptidase_S8_Ser-AS"/>
</dbReference>
<dbReference type="GO" id="GO:0006508">
    <property type="term" value="P:proteolysis"/>
    <property type="evidence" value="ECO:0007669"/>
    <property type="project" value="UniProtKB-KW"/>
</dbReference>
<evidence type="ECO:0000256" key="2">
    <source>
        <dbReference type="ARBA" id="ARBA00022670"/>
    </source>
</evidence>
<dbReference type="Gene3D" id="3.40.50.200">
    <property type="entry name" value="Peptidase S8/S53 domain"/>
    <property type="match status" value="1"/>
</dbReference>
<dbReference type="KEGG" id="mas:Mahau_1863"/>
<keyword evidence="4 6" id="KW-0720">Serine protease</keyword>
<evidence type="ECO:0000256" key="7">
    <source>
        <dbReference type="RuleBase" id="RU003355"/>
    </source>
</evidence>
<dbReference type="CDD" id="cd07487">
    <property type="entry name" value="Peptidases_S8_1"/>
    <property type="match status" value="1"/>
</dbReference>
<dbReference type="Pfam" id="PF00082">
    <property type="entry name" value="Peptidase_S8"/>
    <property type="match status" value="1"/>
</dbReference>
<feature type="active site" description="Charge relay system" evidence="5 6">
    <location>
        <position position="125"/>
    </location>
</feature>
<dbReference type="STRING" id="697281.Mahau_1863"/>
<keyword evidence="10" id="KW-1185">Reference proteome</keyword>
<dbReference type="MEROPS" id="S08.029"/>
<dbReference type="InterPro" id="IPR023827">
    <property type="entry name" value="Peptidase_S8_Asp-AS"/>
</dbReference>
<dbReference type="PROSITE" id="PS00136">
    <property type="entry name" value="SUBTILASE_ASP"/>
    <property type="match status" value="1"/>
</dbReference>
<dbReference type="EMBL" id="CP002360">
    <property type="protein sequence ID" value="AEE97040.1"/>
    <property type="molecule type" value="Genomic_DNA"/>
</dbReference>
<evidence type="ECO:0000256" key="3">
    <source>
        <dbReference type="ARBA" id="ARBA00022801"/>
    </source>
</evidence>
<dbReference type="PRINTS" id="PR00723">
    <property type="entry name" value="SUBTILISIN"/>
</dbReference>
<name>F4A1C1_MAHA5</name>
<gene>
    <name evidence="9" type="ordered locus">Mahau_1863</name>
</gene>
<dbReference type="InterPro" id="IPR015500">
    <property type="entry name" value="Peptidase_S8_subtilisin-rel"/>
</dbReference>
<dbReference type="PANTHER" id="PTHR43806:SF65">
    <property type="entry name" value="SERINE PROTEASE APRX"/>
    <property type="match status" value="1"/>
</dbReference>
<accession>F4A1C1</accession>
<dbReference type="InterPro" id="IPR036852">
    <property type="entry name" value="Peptidase_S8/S53_dom_sf"/>
</dbReference>
<evidence type="ECO:0000259" key="8">
    <source>
        <dbReference type="Pfam" id="PF00082"/>
    </source>
</evidence>
<feature type="domain" description="Peptidase S8/S53" evidence="8">
    <location>
        <begin position="116"/>
        <end position="418"/>
    </location>
</feature>
<dbReference type="Proteomes" id="UP000008457">
    <property type="component" value="Chromosome"/>
</dbReference>
<dbReference type="InterPro" id="IPR037045">
    <property type="entry name" value="S8pro/Inhibitor_I9_sf"/>
</dbReference>
<protein>
    <submittedName>
        <fullName evidence="9">Peptidase S8 and S53 subtilisin kexin sedolisin</fullName>
    </submittedName>
</protein>
<dbReference type="eggNOG" id="COG1404">
    <property type="taxonomic scope" value="Bacteria"/>
</dbReference>
<feature type="active site" description="Charge relay system" evidence="5 6">
    <location>
        <position position="371"/>
    </location>
</feature>
<keyword evidence="2 6" id="KW-0645">Protease</keyword>
<dbReference type="InterPro" id="IPR022398">
    <property type="entry name" value="Peptidase_S8_His-AS"/>
</dbReference>
<evidence type="ECO:0000313" key="10">
    <source>
        <dbReference type="Proteomes" id="UP000008457"/>
    </source>
</evidence>
<dbReference type="InterPro" id="IPR000209">
    <property type="entry name" value="Peptidase_S8/S53_dom"/>
</dbReference>
<proteinExistence type="inferred from homology"/>
<evidence type="ECO:0000256" key="5">
    <source>
        <dbReference type="PIRSR" id="PIRSR615500-1"/>
    </source>
</evidence>
<reference evidence="9 10" key="2">
    <citation type="journal article" date="2011" name="Stand. Genomic Sci.">
        <title>Complete genome sequence of Mahella australiensis type strain (50-1 BON).</title>
        <authorList>
            <person name="Sikorski J."/>
            <person name="Teshima H."/>
            <person name="Nolan M."/>
            <person name="Lucas S."/>
            <person name="Hammon N."/>
            <person name="Deshpande S."/>
            <person name="Cheng J.F."/>
            <person name="Pitluck S."/>
            <person name="Liolios K."/>
            <person name="Pagani I."/>
            <person name="Ivanova N."/>
            <person name="Huntemann M."/>
            <person name="Mavromatis K."/>
            <person name="Ovchinikova G."/>
            <person name="Pati A."/>
            <person name="Tapia R."/>
            <person name="Han C."/>
            <person name="Goodwin L."/>
            <person name="Chen A."/>
            <person name="Palaniappan K."/>
            <person name="Land M."/>
            <person name="Hauser L."/>
            <person name="Ngatchou-Djao O.D."/>
            <person name="Rohde M."/>
            <person name="Pukall R."/>
            <person name="Spring S."/>
            <person name="Abt B."/>
            <person name="Goker M."/>
            <person name="Detter J.C."/>
            <person name="Woyke T."/>
            <person name="Bristow J."/>
            <person name="Markowitz V."/>
            <person name="Hugenholtz P."/>
            <person name="Eisen J.A."/>
            <person name="Kyrpides N.C."/>
            <person name="Klenk H.P."/>
            <person name="Lapidus A."/>
        </authorList>
    </citation>
    <scope>NUCLEOTIDE SEQUENCE [LARGE SCALE GENOMIC DNA]</scope>
    <source>
        <strain evidence="10">DSM 15567 / CIP 107919 / 50-1 BON</strain>
    </source>
</reference>
<dbReference type="SUPFAM" id="SSF52743">
    <property type="entry name" value="Subtilisin-like"/>
    <property type="match status" value="1"/>
</dbReference>